<reference evidence="2" key="1">
    <citation type="journal article" date="2019" name="Int. J. Syst. Evol. Microbiol.">
        <title>The Global Catalogue of Microorganisms (GCM) 10K type strain sequencing project: providing services to taxonomists for standard genome sequencing and annotation.</title>
        <authorList>
            <consortium name="The Broad Institute Genomics Platform"/>
            <consortium name="The Broad Institute Genome Sequencing Center for Infectious Disease"/>
            <person name="Wu L."/>
            <person name="Ma J."/>
        </authorList>
    </citation>
    <scope>NUCLEOTIDE SEQUENCE [LARGE SCALE GENOMIC DNA]</scope>
    <source>
        <strain evidence="2">JCM 16918</strain>
    </source>
</reference>
<gene>
    <name evidence="1" type="ORF">GCM10010842_27490</name>
</gene>
<evidence type="ECO:0000313" key="1">
    <source>
        <dbReference type="EMBL" id="GGN41628.1"/>
    </source>
</evidence>
<comment type="caution">
    <text evidence="1">The sequence shown here is derived from an EMBL/GenBank/DDBJ whole genome shotgun (WGS) entry which is preliminary data.</text>
</comment>
<protein>
    <submittedName>
        <fullName evidence="1">Uncharacterized protein</fullName>
    </submittedName>
</protein>
<keyword evidence="2" id="KW-1185">Reference proteome</keyword>
<evidence type="ECO:0000313" key="2">
    <source>
        <dbReference type="Proteomes" id="UP000645517"/>
    </source>
</evidence>
<name>A0ABQ2J7T6_9DEIO</name>
<dbReference type="EMBL" id="BMOR01000013">
    <property type="protein sequence ID" value="GGN41628.1"/>
    <property type="molecule type" value="Genomic_DNA"/>
</dbReference>
<dbReference type="Proteomes" id="UP000645517">
    <property type="component" value="Unassembled WGS sequence"/>
</dbReference>
<accession>A0ABQ2J7T6</accession>
<proteinExistence type="predicted"/>
<sequence>MTPGMRRCNAEKRRGPPSRWYTATAFHFPPITDTVVVTAQVRGGSVGEGCGAEAVMPPG</sequence>
<organism evidence="1 2">
    <name type="scientific">Deinococcus daejeonensis</name>
    <dbReference type="NCBI Taxonomy" id="1007098"/>
    <lineage>
        <taxon>Bacteria</taxon>
        <taxon>Thermotogati</taxon>
        <taxon>Deinococcota</taxon>
        <taxon>Deinococci</taxon>
        <taxon>Deinococcales</taxon>
        <taxon>Deinococcaceae</taxon>
        <taxon>Deinococcus</taxon>
    </lineage>
</organism>